<dbReference type="Proteomes" id="UP000542674">
    <property type="component" value="Unassembled WGS sequence"/>
</dbReference>
<dbReference type="EMBL" id="JACHJS010000001">
    <property type="protein sequence ID" value="MBB4963035.1"/>
    <property type="molecule type" value="Genomic_DNA"/>
</dbReference>
<gene>
    <name evidence="1" type="ORF">F4559_000394</name>
</gene>
<evidence type="ECO:0000313" key="2">
    <source>
        <dbReference type="Proteomes" id="UP000542674"/>
    </source>
</evidence>
<reference evidence="1 2" key="1">
    <citation type="submission" date="2020-08" db="EMBL/GenBank/DDBJ databases">
        <title>Sequencing the genomes of 1000 actinobacteria strains.</title>
        <authorList>
            <person name="Klenk H.-P."/>
        </authorList>
    </citation>
    <scope>NUCLEOTIDE SEQUENCE [LARGE SCALE GENOMIC DNA]</scope>
    <source>
        <strain evidence="1 2">DSM 45084</strain>
    </source>
</reference>
<name>A0A7W7WTC0_9PSEU</name>
<sequence>MRRDPRVYLWDALNAADLLTRFSGGKTFEDYRPIRWSARRWNGNSRSSARR</sequence>
<dbReference type="RefSeq" id="WP_184676541.1">
    <property type="nucleotide sequence ID" value="NZ_BAABAI010000004.1"/>
</dbReference>
<protein>
    <submittedName>
        <fullName evidence="1">Uncharacterized protein with HEPN domain</fullName>
    </submittedName>
</protein>
<dbReference type="AlphaFoldDB" id="A0A7W7WTC0"/>
<organism evidence="1 2">
    <name type="scientific">Saccharothrix violaceirubra</name>
    <dbReference type="NCBI Taxonomy" id="413306"/>
    <lineage>
        <taxon>Bacteria</taxon>
        <taxon>Bacillati</taxon>
        <taxon>Actinomycetota</taxon>
        <taxon>Actinomycetes</taxon>
        <taxon>Pseudonocardiales</taxon>
        <taxon>Pseudonocardiaceae</taxon>
        <taxon>Saccharothrix</taxon>
    </lineage>
</organism>
<comment type="caution">
    <text evidence="1">The sequence shown here is derived from an EMBL/GenBank/DDBJ whole genome shotgun (WGS) entry which is preliminary data.</text>
</comment>
<keyword evidence="2" id="KW-1185">Reference proteome</keyword>
<evidence type="ECO:0000313" key="1">
    <source>
        <dbReference type="EMBL" id="MBB4963035.1"/>
    </source>
</evidence>
<proteinExistence type="predicted"/>
<accession>A0A7W7WTC0</accession>